<reference evidence="14 15" key="1">
    <citation type="journal article" date="2010" name="Stand. Genomic Sci.">
        <title>Complete genome sequence of Ferrimonas balearica type strain (PAT).</title>
        <authorList>
            <person name="Nolan M."/>
            <person name="Sikorski J."/>
            <person name="Davenport K."/>
            <person name="Lucas S."/>
            <person name="Glavina Del Rio T."/>
            <person name="Tice H."/>
            <person name="Cheng J."/>
            <person name="Goodwin L."/>
            <person name="Pitluck S."/>
            <person name="Liolios K."/>
            <person name="Ivanova N."/>
            <person name="Mavromatis K."/>
            <person name="Ovchinnikova G."/>
            <person name="Pati A."/>
            <person name="Chen A."/>
            <person name="Palaniappan K."/>
            <person name="Land M."/>
            <person name="Hauser L."/>
            <person name="Chang Y."/>
            <person name="Jeffries C."/>
            <person name="Tapia R."/>
            <person name="Brettin T."/>
            <person name="Detter J."/>
            <person name="Han C."/>
            <person name="Yasawong M."/>
            <person name="Rohde M."/>
            <person name="Tindall B."/>
            <person name="Goker M."/>
            <person name="Woyke T."/>
            <person name="Bristow J."/>
            <person name="Eisen J."/>
            <person name="Markowitz V."/>
            <person name="Hugenholtz P."/>
            <person name="Kyrpides N."/>
            <person name="Klenk H."/>
            <person name="Lapidus A."/>
        </authorList>
    </citation>
    <scope>NUCLEOTIDE SEQUENCE [LARGE SCALE GENOMIC DNA]</scope>
    <source>
        <strain evidence="15">DSM 9799 / CCM 4581 / KCTC 23876 / PAT</strain>
    </source>
</reference>
<keyword evidence="15" id="KW-1185">Reference proteome</keyword>
<dbReference type="GO" id="GO:0051301">
    <property type="term" value="P:cell division"/>
    <property type="evidence" value="ECO:0007669"/>
    <property type="project" value="UniProtKB-KW"/>
</dbReference>
<keyword evidence="6" id="KW-0133">Cell shape</keyword>
<evidence type="ECO:0000256" key="8">
    <source>
        <dbReference type="ARBA" id="ARBA00023136"/>
    </source>
</evidence>
<evidence type="ECO:0000256" key="11">
    <source>
        <dbReference type="ARBA" id="ARBA00035703"/>
    </source>
</evidence>
<evidence type="ECO:0000256" key="3">
    <source>
        <dbReference type="ARBA" id="ARBA00022519"/>
    </source>
</evidence>
<keyword evidence="7" id="KW-1133">Transmembrane helix</keyword>
<dbReference type="Proteomes" id="UP000006683">
    <property type="component" value="Chromosome"/>
</dbReference>
<keyword evidence="2" id="KW-1003">Cell membrane</keyword>
<evidence type="ECO:0000256" key="12">
    <source>
        <dbReference type="ARBA" id="ARBA00035727"/>
    </source>
</evidence>
<keyword evidence="8" id="KW-0472">Membrane</keyword>
<keyword evidence="5" id="KW-0812">Transmembrane</keyword>
<proteinExistence type="inferred from homology"/>
<evidence type="ECO:0000313" key="14">
    <source>
        <dbReference type="EMBL" id="ADN77623.1"/>
    </source>
</evidence>
<dbReference type="AlphaFoldDB" id="E1SMB4"/>
<keyword evidence="13" id="KW-0175">Coiled coil</keyword>
<keyword evidence="4" id="KW-0132">Cell division</keyword>
<dbReference type="EMBL" id="CP002209">
    <property type="protein sequence ID" value="ADN77623.1"/>
    <property type="molecule type" value="Genomic_DNA"/>
</dbReference>
<dbReference type="InterPro" id="IPR009386">
    <property type="entry name" value="ZapG-like"/>
</dbReference>
<dbReference type="GeneID" id="67183639"/>
<evidence type="ECO:0000256" key="10">
    <source>
        <dbReference type="ARBA" id="ARBA00035657"/>
    </source>
</evidence>
<evidence type="ECO:0000256" key="6">
    <source>
        <dbReference type="ARBA" id="ARBA00022960"/>
    </source>
</evidence>
<keyword evidence="9" id="KW-0131">Cell cycle</keyword>
<evidence type="ECO:0000256" key="4">
    <source>
        <dbReference type="ARBA" id="ARBA00022618"/>
    </source>
</evidence>
<dbReference type="PANTHER" id="PTHR39579:SF1">
    <property type="entry name" value="INNER MEMBRANE PROTEIN YHCB"/>
    <property type="match status" value="1"/>
</dbReference>
<dbReference type="RefSeq" id="WP_013346929.1">
    <property type="nucleotide sequence ID" value="NC_014541.1"/>
</dbReference>
<dbReference type="HOGENOM" id="CLU_1956338_0_0_6"/>
<evidence type="ECO:0000313" key="15">
    <source>
        <dbReference type="Proteomes" id="UP000006683"/>
    </source>
</evidence>
<dbReference type="eggNOG" id="COG3105">
    <property type="taxonomic scope" value="Bacteria"/>
</dbReference>
<evidence type="ECO:0000256" key="7">
    <source>
        <dbReference type="ARBA" id="ARBA00022989"/>
    </source>
</evidence>
<sequence length="128" mass="14612">MNWAFGILLFFAGMGLGYLLHWRMKGKGDDNQHLRRELEQARFDLDQQRQEVADYFEQSREMMVQLGQSLDKANRFWNDSAQGMLGDGQVMPLSLNQPQLEGLEEIPPKDYVQGSHGIIGAKDRIANG</sequence>
<gene>
    <name evidence="14" type="ordered locus">Fbal_3425</name>
</gene>
<dbReference type="PANTHER" id="PTHR39579">
    <property type="entry name" value="INNER MEMBRANE PROTEIN YHCB"/>
    <property type="match status" value="1"/>
</dbReference>
<evidence type="ECO:0000256" key="9">
    <source>
        <dbReference type="ARBA" id="ARBA00023306"/>
    </source>
</evidence>
<accession>E1SMB4</accession>
<comment type="similarity">
    <text evidence="10">Belongs to the ZapG family.</text>
</comment>
<organism evidence="14 15">
    <name type="scientific">Ferrimonas balearica (strain DSM 9799 / CCM 4581 / KCTC 23876 / PAT)</name>
    <dbReference type="NCBI Taxonomy" id="550540"/>
    <lineage>
        <taxon>Bacteria</taxon>
        <taxon>Pseudomonadati</taxon>
        <taxon>Pseudomonadota</taxon>
        <taxon>Gammaproteobacteria</taxon>
        <taxon>Alteromonadales</taxon>
        <taxon>Ferrimonadaceae</taxon>
        <taxon>Ferrimonas</taxon>
    </lineage>
</organism>
<keyword evidence="3" id="KW-0997">Cell inner membrane</keyword>
<protein>
    <recommendedName>
        <fullName evidence="11">Z-ring associated protein G</fullName>
    </recommendedName>
    <alternativeName>
        <fullName evidence="12">Cell division protein ZapG</fullName>
    </alternativeName>
</protein>
<evidence type="ECO:0000256" key="1">
    <source>
        <dbReference type="ARBA" id="ARBA00004377"/>
    </source>
</evidence>
<dbReference type="STRING" id="550540.Fbal_3425"/>
<evidence type="ECO:0000256" key="5">
    <source>
        <dbReference type="ARBA" id="ARBA00022692"/>
    </source>
</evidence>
<dbReference type="OrthoDB" id="6401511at2"/>
<dbReference type="GO" id="GO:0008360">
    <property type="term" value="P:regulation of cell shape"/>
    <property type="evidence" value="ECO:0007669"/>
    <property type="project" value="UniProtKB-KW"/>
</dbReference>
<evidence type="ECO:0000256" key="2">
    <source>
        <dbReference type="ARBA" id="ARBA00022475"/>
    </source>
</evidence>
<comment type="subcellular location">
    <subcellularLocation>
        <location evidence="1">Cell inner membrane</location>
        <topology evidence="1">Single-pass membrane protein</topology>
    </subcellularLocation>
</comment>
<dbReference type="GO" id="GO:0005886">
    <property type="term" value="C:plasma membrane"/>
    <property type="evidence" value="ECO:0007669"/>
    <property type="project" value="UniProtKB-SubCell"/>
</dbReference>
<evidence type="ECO:0000256" key="13">
    <source>
        <dbReference type="SAM" id="Coils"/>
    </source>
</evidence>
<name>E1SMB4_FERBD</name>
<feature type="coiled-coil region" evidence="13">
    <location>
        <begin position="31"/>
        <end position="58"/>
    </location>
</feature>
<dbReference type="KEGG" id="fbl:Fbal_3425"/>
<dbReference type="Pfam" id="PF06295">
    <property type="entry name" value="ZapG-like"/>
    <property type="match status" value="1"/>
</dbReference>